<dbReference type="AlphaFoldDB" id="A0AAW2TAG4"/>
<accession>A0AAW2TAG4</accession>
<protein>
    <submittedName>
        <fullName evidence="1">Uncharacterized protein</fullName>
    </submittedName>
</protein>
<comment type="caution">
    <text evidence="1">The sequence shown here is derived from an EMBL/GenBank/DDBJ whole genome shotgun (WGS) entry which is preliminary data.</text>
</comment>
<organism evidence="1">
    <name type="scientific">Sesamum latifolium</name>
    <dbReference type="NCBI Taxonomy" id="2727402"/>
    <lineage>
        <taxon>Eukaryota</taxon>
        <taxon>Viridiplantae</taxon>
        <taxon>Streptophyta</taxon>
        <taxon>Embryophyta</taxon>
        <taxon>Tracheophyta</taxon>
        <taxon>Spermatophyta</taxon>
        <taxon>Magnoliopsida</taxon>
        <taxon>eudicotyledons</taxon>
        <taxon>Gunneridae</taxon>
        <taxon>Pentapetalae</taxon>
        <taxon>asterids</taxon>
        <taxon>lamiids</taxon>
        <taxon>Lamiales</taxon>
        <taxon>Pedaliaceae</taxon>
        <taxon>Sesamum</taxon>
    </lineage>
</organism>
<gene>
    <name evidence="1" type="ORF">Slati_4221900</name>
</gene>
<reference evidence="1" key="2">
    <citation type="journal article" date="2024" name="Plant">
        <title>Genomic evolution and insights into agronomic trait innovations of Sesamum species.</title>
        <authorList>
            <person name="Miao H."/>
            <person name="Wang L."/>
            <person name="Qu L."/>
            <person name="Liu H."/>
            <person name="Sun Y."/>
            <person name="Le M."/>
            <person name="Wang Q."/>
            <person name="Wei S."/>
            <person name="Zheng Y."/>
            <person name="Lin W."/>
            <person name="Duan Y."/>
            <person name="Cao H."/>
            <person name="Xiong S."/>
            <person name="Wang X."/>
            <person name="Wei L."/>
            <person name="Li C."/>
            <person name="Ma Q."/>
            <person name="Ju M."/>
            <person name="Zhao R."/>
            <person name="Li G."/>
            <person name="Mu C."/>
            <person name="Tian Q."/>
            <person name="Mei H."/>
            <person name="Zhang T."/>
            <person name="Gao T."/>
            <person name="Zhang H."/>
        </authorList>
    </citation>
    <scope>NUCLEOTIDE SEQUENCE</scope>
    <source>
        <strain evidence="1">KEN1</strain>
    </source>
</reference>
<reference evidence="1" key="1">
    <citation type="submission" date="2020-06" db="EMBL/GenBank/DDBJ databases">
        <authorList>
            <person name="Li T."/>
            <person name="Hu X."/>
            <person name="Zhang T."/>
            <person name="Song X."/>
            <person name="Zhang H."/>
            <person name="Dai N."/>
            <person name="Sheng W."/>
            <person name="Hou X."/>
            <person name="Wei L."/>
        </authorList>
    </citation>
    <scope>NUCLEOTIDE SEQUENCE</scope>
    <source>
        <strain evidence="1">KEN1</strain>
        <tissue evidence="1">Leaf</tissue>
    </source>
</reference>
<sequence length="73" mass="8149">MKELIYVTDRVIHTGSIHVYGVEITSSTYHLAAFLPLTCLGGLSIDGIEHKDPLIEAGAEHIIAMRWRIFRTA</sequence>
<proteinExistence type="predicted"/>
<name>A0AAW2TAG4_9LAMI</name>
<dbReference type="EMBL" id="JACGWN010000015">
    <property type="protein sequence ID" value="KAL0401920.1"/>
    <property type="molecule type" value="Genomic_DNA"/>
</dbReference>
<evidence type="ECO:0000313" key="1">
    <source>
        <dbReference type="EMBL" id="KAL0401920.1"/>
    </source>
</evidence>